<proteinExistence type="predicted"/>
<organism evidence="1 2">
    <name type="scientific">Tritrichomonas musculus</name>
    <dbReference type="NCBI Taxonomy" id="1915356"/>
    <lineage>
        <taxon>Eukaryota</taxon>
        <taxon>Metamonada</taxon>
        <taxon>Parabasalia</taxon>
        <taxon>Tritrichomonadida</taxon>
        <taxon>Tritrichomonadidae</taxon>
        <taxon>Tritrichomonas</taxon>
    </lineage>
</organism>
<accession>A0ABR2H2Q5</accession>
<protein>
    <submittedName>
        <fullName evidence="1">Uncharacterized protein</fullName>
    </submittedName>
</protein>
<evidence type="ECO:0000313" key="2">
    <source>
        <dbReference type="Proteomes" id="UP001470230"/>
    </source>
</evidence>
<keyword evidence="2" id="KW-1185">Reference proteome</keyword>
<comment type="caution">
    <text evidence="1">The sequence shown here is derived from an EMBL/GenBank/DDBJ whole genome shotgun (WGS) entry which is preliminary data.</text>
</comment>
<dbReference type="EMBL" id="JAPFFF010000048">
    <property type="protein sequence ID" value="KAK8840057.1"/>
    <property type="molecule type" value="Genomic_DNA"/>
</dbReference>
<name>A0ABR2H2Q5_9EUKA</name>
<sequence>MFENLPDKERVLISKINDVATVISKLKGPILSQILYENERGVECNVRRFLVDFLIEAAITNCGLPYIPPKDGNKITDSSENDK</sequence>
<evidence type="ECO:0000313" key="1">
    <source>
        <dbReference type="EMBL" id="KAK8840057.1"/>
    </source>
</evidence>
<reference evidence="1 2" key="1">
    <citation type="submission" date="2024-04" db="EMBL/GenBank/DDBJ databases">
        <title>Tritrichomonas musculus Genome.</title>
        <authorList>
            <person name="Alves-Ferreira E."/>
            <person name="Grigg M."/>
            <person name="Lorenzi H."/>
            <person name="Galac M."/>
        </authorList>
    </citation>
    <scope>NUCLEOTIDE SEQUENCE [LARGE SCALE GENOMIC DNA]</scope>
    <source>
        <strain evidence="1 2">EAF2021</strain>
    </source>
</reference>
<gene>
    <name evidence="1" type="ORF">M9Y10_030990</name>
</gene>
<dbReference type="Proteomes" id="UP001470230">
    <property type="component" value="Unassembled WGS sequence"/>
</dbReference>